<gene>
    <name evidence="1" type="ORF">CVT24_010078</name>
</gene>
<dbReference type="Proteomes" id="UP000284842">
    <property type="component" value="Unassembled WGS sequence"/>
</dbReference>
<organism evidence="1 2">
    <name type="scientific">Panaeolus cyanescens</name>
    <dbReference type="NCBI Taxonomy" id="181874"/>
    <lineage>
        <taxon>Eukaryota</taxon>
        <taxon>Fungi</taxon>
        <taxon>Dikarya</taxon>
        <taxon>Basidiomycota</taxon>
        <taxon>Agaricomycotina</taxon>
        <taxon>Agaricomycetes</taxon>
        <taxon>Agaricomycetidae</taxon>
        <taxon>Agaricales</taxon>
        <taxon>Agaricineae</taxon>
        <taxon>Galeropsidaceae</taxon>
        <taxon>Panaeolus</taxon>
    </lineage>
</organism>
<dbReference type="InParanoid" id="A0A409YQ20"/>
<reference evidence="1 2" key="1">
    <citation type="journal article" date="2018" name="Evol. Lett.">
        <title>Horizontal gene cluster transfer increased hallucinogenic mushroom diversity.</title>
        <authorList>
            <person name="Reynolds H.T."/>
            <person name="Vijayakumar V."/>
            <person name="Gluck-Thaler E."/>
            <person name="Korotkin H.B."/>
            <person name="Matheny P.B."/>
            <person name="Slot J.C."/>
        </authorList>
    </citation>
    <scope>NUCLEOTIDE SEQUENCE [LARGE SCALE GENOMIC DNA]</scope>
    <source>
        <strain evidence="1 2">2629</strain>
    </source>
</reference>
<protein>
    <submittedName>
        <fullName evidence="1">Uncharacterized protein</fullName>
    </submittedName>
</protein>
<dbReference type="EMBL" id="NHTK01000848">
    <property type="protein sequence ID" value="PPR05089.1"/>
    <property type="molecule type" value="Genomic_DNA"/>
</dbReference>
<evidence type="ECO:0000313" key="1">
    <source>
        <dbReference type="EMBL" id="PPR05089.1"/>
    </source>
</evidence>
<name>A0A409YQ20_9AGAR</name>
<accession>A0A409YQ20</accession>
<evidence type="ECO:0000313" key="2">
    <source>
        <dbReference type="Proteomes" id="UP000284842"/>
    </source>
</evidence>
<comment type="caution">
    <text evidence="1">The sequence shown here is derived from an EMBL/GenBank/DDBJ whole genome shotgun (WGS) entry which is preliminary data.</text>
</comment>
<keyword evidence="2" id="KW-1185">Reference proteome</keyword>
<dbReference type="OrthoDB" id="10623516at2759"/>
<proteinExistence type="predicted"/>
<dbReference type="AlphaFoldDB" id="A0A409YQ20"/>
<sequence>MSALNKLWGLRKEKDVVNNINIWQMRQFGFYISIIYRSVYLEGNRLAAATPAATARDAVGTAKVAVEAASDDDTVGEVEAETTAGTNDTTDAVASTKLADVPVVDAGRAPEAGDALAEGAGEDVAAAADGEPEAEAGSLGVDIFLLEDLKGDVDGVGTDEGLELLHLFLGGVGHVDLGDLLKRGGFLLWMC</sequence>